<sequence>MEIVSSQPMRDVALSRARMIGTISSFGHHLSQIQNTEEPREPPSSSGPGRMNGPVVQVPTHRHMYCAGPQVPINRFAFPDMIQSITVGRDREGNRMPEFGLLRDKRLAERDRQTHRERRTGTWIDGTFDSWKLMVPTPPTTDLLSTTPVSNPPFTRRPALTGKGSIYEK</sequence>
<evidence type="ECO:0000313" key="2">
    <source>
        <dbReference type="EMBL" id="OJZ86433.1"/>
    </source>
</evidence>
<dbReference type="EMBL" id="KV878241">
    <property type="protein sequence ID" value="OJZ86433.1"/>
    <property type="molecule type" value="Genomic_DNA"/>
</dbReference>
<feature type="region of interest" description="Disordered" evidence="1">
    <location>
        <begin position="31"/>
        <end position="53"/>
    </location>
</feature>
<organism evidence="2 3">
    <name type="scientific">Aspergillus luchuensis (strain CBS 106.47)</name>
    <dbReference type="NCBI Taxonomy" id="1137211"/>
    <lineage>
        <taxon>Eukaryota</taxon>
        <taxon>Fungi</taxon>
        <taxon>Dikarya</taxon>
        <taxon>Ascomycota</taxon>
        <taxon>Pezizomycotina</taxon>
        <taxon>Eurotiomycetes</taxon>
        <taxon>Eurotiomycetidae</taxon>
        <taxon>Eurotiales</taxon>
        <taxon>Aspergillaceae</taxon>
        <taxon>Aspergillus</taxon>
        <taxon>Aspergillus subgen. Circumdati</taxon>
    </lineage>
</organism>
<reference evidence="3" key="1">
    <citation type="journal article" date="2017" name="Genome Biol.">
        <title>Comparative genomics reveals high biological diversity and specific adaptations in the industrially and medically important fungal genus Aspergillus.</title>
        <authorList>
            <person name="de Vries R.P."/>
            <person name="Riley R."/>
            <person name="Wiebenga A."/>
            <person name="Aguilar-Osorio G."/>
            <person name="Amillis S."/>
            <person name="Uchima C.A."/>
            <person name="Anderluh G."/>
            <person name="Asadollahi M."/>
            <person name="Askin M."/>
            <person name="Barry K."/>
            <person name="Battaglia E."/>
            <person name="Bayram O."/>
            <person name="Benocci T."/>
            <person name="Braus-Stromeyer S.A."/>
            <person name="Caldana C."/>
            <person name="Canovas D."/>
            <person name="Cerqueira G.C."/>
            <person name="Chen F."/>
            <person name="Chen W."/>
            <person name="Choi C."/>
            <person name="Clum A."/>
            <person name="Dos Santos R.A."/>
            <person name="Damasio A.R."/>
            <person name="Diallinas G."/>
            <person name="Emri T."/>
            <person name="Fekete E."/>
            <person name="Flipphi M."/>
            <person name="Freyberg S."/>
            <person name="Gallo A."/>
            <person name="Gournas C."/>
            <person name="Habgood R."/>
            <person name="Hainaut M."/>
            <person name="Harispe M.L."/>
            <person name="Henrissat B."/>
            <person name="Hilden K.S."/>
            <person name="Hope R."/>
            <person name="Hossain A."/>
            <person name="Karabika E."/>
            <person name="Karaffa L."/>
            <person name="Karanyi Z."/>
            <person name="Krasevec N."/>
            <person name="Kuo A."/>
            <person name="Kusch H."/>
            <person name="LaButti K."/>
            <person name="Lagendijk E.L."/>
            <person name="Lapidus A."/>
            <person name="Levasseur A."/>
            <person name="Lindquist E."/>
            <person name="Lipzen A."/>
            <person name="Logrieco A.F."/>
            <person name="MacCabe A."/>
            <person name="Maekelae M.R."/>
            <person name="Malavazi I."/>
            <person name="Melin P."/>
            <person name="Meyer V."/>
            <person name="Mielnichuk N."/>
            <person name="Miskei M."/>
            <person name="Molnar A.P."/>
            <person name="Mule G."/>
            <person name="Ngan C.Y."/>
            <person name="Orejas M."/>
            <person name="Orosz E."/>
            <person name="Ouedraogo J.P."/>
            <person name="Overkamp K.M."/>
            <person name="Park H.-S."/>
            <person name="Perrone G."/>
            <person name="Piumi F."/>
            <person name="Punt P.J."/>
            <person name="Ram A.F."/>
            <person name="Ramon A."/>
            <person name="Rauscher S."/>
            <person name="Record E."/>
            <person name="Riano-Pachon D.M."/>
            <person name="Robert V."/>
            <person name="Roehrig J."/>
            <person name="Ruller R."/>
            <person name="Salamov A."/>
            <person name="Salih N.S."/>
            <person name="Samson R.A."/>
            <person name="Sandor E."/>
            <person name="Sanguinetti M."/>
            <person name="Schuetze T."/>
            <person name="Sepcic K."/>
            <person name="Shelest E."/>
            <person name="Sherlock G."/>
            <person name="Sophianopoulou V."/>
            <person name="Squina F.M."/>
            <person name="Sun H."/>
            <person name="Susca A."/>
            <person name="Todd R.B."/>
            <person name="Tsang A."/>
            <person name="Unkles S.E."/>
            <person name="van de Wiele N."/>
            <person name="van Rossen-Uffink D."/>
            <person name="Oliveira J.V."/>
            <person name="Vesth T.C."/>
            <person name="Visser J."/>
            <person name="Yu J.-H."/>
            <person name="Zhou M."/>
            <person name="Andersen M.R."/>
            <person name="Archer D.B."/>
            <person name="Baker S.E."/>
            <person name="Benoit I."/>
            <person name="Brakhage A.A."/>
            <person name="Braus G.H."/>
            <person name="Fischer R."/>
            <person name="Frisvad J.C."/>
            <person name="Goldman G.H."/>
            <person name="Houbraken J."/>
            <person name="Oakley B."/>
            <person name="Pocsi I."/>
            <person name="Scazzocchio C."/>
            <person name="Seiboth B."/>
            <person name="vanKuyk P.A."/>
            <person name="Wortman J."/>
            <person name="Dyer P.S."/>
            <person name="Grigoriev I.V."/>
        </authorList>
    </citation>
    <scope>NUCLEOTIDE SEQUENCE [LARGE SCALE GENOMIC DNA]</scope>
    <source>
        <strain evidence="3">CBS 106.47</strain>
    </source>
</reference>
<feature type="region of interest" description="Disordered" evidence="1">
    <location>
        <begin position="145"/>
        <end position="169"/>
    </location>
</feature>
<dbReference type="AlphaFoldDB" id="A0A1M3TI90"/>
<dbReference type="Proteomes" id="UP000184063">
    <property type="component" value="Unassembled WGS sequence"/>
</dbReference>
<protein>
    <submittedName>
        <fullName evidence="2">Uncharacterized protein</fullName>
    </submittedName>
</protein>
<name>A0A1M3TI90_ASPLC</name>
<evidence type="ECO:0000256" key="1">
    <source>
        <dbReference type="SAM" id="MobiDB-lite"/>
    </source>
</evidence>
<accession>A0A1M3TI90</accession>
<dbReference type="VEuPathDB" id="FungiDB:ASPFODRAFT_60420"/>
<proteinExistence type="predicted"/>
<evidence type="ECO:0000313" key="3">
    <source>
        <dbReference type="Proteomes" id="UP000184063"/>
    </source>
</evidence>
<gene>
    <name evidence="2" type="ORF">ASPFODRAFT_60420</name>
</gene>